<evidence type="ECO:0000313" key="2">
    <source>
        <dbReference type="EMBL" id="GGB33194.1"/>
    </source>
</evidence>
<feature type="region of interest" description="Disordered" evidence="1">
    <location>
        <begin position="34"/>
        <end position="89"/>
    </location>
</feature>
<name>A0A916WV52_9SPHN</name>
<reference evidence="2" key="1">
    <citation type="journal article" date="2014" name="Int. J. Syst. Evol. Microbiol.">
        <title>Complete genome sequence of Corynebacterium casei LMG S-19264T (=DSM 44701T), isolated from a smear-ripened cheese.</title>
        <authorList>
            <consortium name="US DOE Joint Genome Institute (JGI-PGF)"/>
            <person name="Walter F."/>
            <person name="Albersmeier A."/>
            <person name="Kalinowski J."/>
            <person name="Ruckert C."/>
        </authorList>
    </citation>
    <scope>NUCLEOTIDE SEQUENCE</scope>
    <source>
        <strain evidence="2">CGMCC 1.15330</strain>
    </source>
</reference>
<dbReference type="InterPro" id="IPR041374">
    <property type="entry name" value="BaeRF_family12"/>
</dbReference>
<sequence length="171" mass="18194">MHLDHNTVVLVADGRKLLFLRNEGDADYPNLTVEHAEEHPNPRDSEQKTDAAGAARSTQSGAGAPPIAQGGSNQAGGGGQGAQFAASRGSLGETDFHQLEEDRFAAEAADMLKQRALANEFEKLIIVAPPRTLGELRKHYHKEVSNRLAGELGKDLTGHPISDIEQAIAAA</sequence>
<evidence type="ECO:0000313" key="3">
    <source>
        <dbReference type="Proteomes" id="UP000623067"/>
    </source>
</evidence>
<organism evidence="2 3">
    <name type="scientific">Sphingomonas metalli</name>
    <dbReference type="NCBI Taxonomy" id="1779358"/>
    <lineage>
        <taxon>Bacteria</taxon>
        <taxon>Pseudomonadati</taxon>
        <taxon>Pseudomonadota</taxon>
        <taxon>Alphaproteobacteria</taxon>
        <taxon>Sphingomonadales</taxon>
        <taxon>Sphingomonadaceae</taxon>
        <taxon>Sphingomonas</taxon>
    </lineage>
</organism>
<dbReference type="Proteomes" id="UP000623067">
    <property type="component" value="Unassembled WGS sequence"/>
</dbReference>
<reference evidence="2" key="2">
    <citation type="submission" date="2020-09" db="EMBL/GenBank/DDBJ databases">
        <authorList>
            <person name="Sun Q."/>
            <person name="Zhou Y."/>
        </authorList>
    </citation>
    <scope>NUCLEOTIDE SEQUENCE</scope>
    <source>
        <strain evidence="2">CGMCC 1.15330</strain>
    </source>
</reference>
<keyword evidence="3" id="KW-1185">Reference proteome</keyword>
<proteinExistence type="predicted"/>
<dbReference type="Pfam" id="PF18856">
    <property type="entry name" value="baeRF_family12"/>
    <property type="match status" value="1"/>
</dbReference>
<comment type="caution">
    <text evidence="2">The sequence shown here is derived from an EMBL/GenBank/DDBJ whole genome shotgun (WGS) entry which is preliminary data.</text>
</comment>
<dbReference type="RefSeq" id="WP_188658956.1">
    <property type="nucleotide sequence ID" value="NZ_BMIH01000003.1"/>
</dbReference>
<evidence type="ECO:0008006" key="4">
    <source>
        <dbReference type="Google" id="ProtNLM"/>
    </source>
</evidence>
<feature type="compositionally biased region" description="Basic and acidic residues" evidence="1">
    <location>
        <begin position="34"/>
        <end position="49"/>
    </location>
</feature>
<accession>A0A916WV52</accession>
<dbReference type="EMBL" id="BMIH01000003">
    <property type="protein sequence ID" value="GGB33194.1"/>
    <property type="molecule type" value="Genomic_DNA"/>
</dbReference>
<protein>
    <recommendedName>
        <fullName evidence="4">Host attachment protein</fullName>
    </recommendedName>
</protein>
<dbReference type="AlphaFoldDB" id="A0A916WV52"/>
<evidence type="ECO:0000256" key="1">
    <source>
        <dbReference type="SAM" id="MobiDB-lite"/>
    </source>
</evidence>
<gene>
    <name evidence="2" type="ORF">GCM10011380_23320</name>
</gene>